<evidence type="ECO:0000256" key="3">
    <source>
        <dbReference type="ARBA" id="ARBA00023015"/>
    </source>
</evidence>
<evidence type="ECO:0000313" key="7">
    <source>
        <dbReference type="EMBL" id="OAQ70891.1"/>
    </source>
</evidence>
<protein>
    <recommendedName>
        <fullName evidence="9">C6 zinc finger domain-containing protein</fullName>
    </recommendedName>
</protein>
<evidence type="ECO:0000256" key="2">
    <source>
        <dbReference type="ARBA" id="ARBA00022833"/>
    </source>
</evidence>
<dbReference type="EMBL" id="LSBJ02000002">
    <property type="protein sequence ID" value="OAQ70891.1"/>
    <property type="molecule type" value="Genomic_DNA"/>
</dbReference>
<keyword evidence="6" id="KW-0539">Nucleus</keyword>
<sequence length="480" mass="53710">MILPASDVVGTASLVPPPSITNRQPGDVAYFDHFRNHVAHILSDERPGLFWQQTVLREAAQDGCIADCINGISALMRAASHNQSNLPLFQVPLSSSPLSFHYRKAINYYMTALRKFRQLLSSQNKAVPPRLILITAILFTTFELIHGNTEACDRITATTLFILNDKLLHRANADDKSLLASPLDDLGVSDAEYYLTRTAAFNSIFSPLYPETTERLLYLNMHGMSGVDPIDLTQSLDCFWSGWWRMMTLAVVWSHRILGLVKRGYSIDENSRIMQQHKSLLTKTSCWLAPAQERLAAESDPDARYLIKVVICGIRIVCISLRCGVDPSGATWEKNAQECLDIVTYVREVVTSRDLPSGSMINDGLATAMIQIARECRDWKTRSMALETGRLLVRAGSSWDMKAIYMGTCALAAAEEPGRNSKGRIPLDRQYNWVSASWDYDSSRLRVTLVPKVLGECAYREQKHVIVRLDELGLALNPQG</sequence>
<comment type="caution">
    <text evidence="7">The sequence shown here is derived from an EMBL/GenBank/DDBJ whole genome shotgun (WGS) entry which is preliminary data.</text>
</comment>
<accession>A0A179G0N4</accession>
<keyword evidence="1" id="KW-0479">Metal-binding</keyword>
<dbReference type="OrthoDB" id="1919336at2759"/>
<dbReference type="GO" id="GO:0003677">
    <property type="term" value="F:DNA binding"/>
    <property type="evidence" value="ECO:0007669"/>
    <property type="project" value="UniProtKB-KW"/>
</dbReference>
<dbReference type="GeneID" id="28855212"/>
<dbReference type="PANTHER" id="PTHR36206:SF4">
    <property type="entry name" value="HYPOTHETICAL CONSERVED PROTEIN (EUROFUNG)-RELATED"/>
    <property type="match status" value="1"/>
</dbReference>
<name>A0A179G0N4_METCM</name>
<keyword evidence="5" id="KW-0804">Transcription</keyword>
<dbReference type="RefSeq" id="XP_018147428.1">
    <property type="nucleotide sequence ID" value="XM_018291218.1"/>
</dbReference>
<dbReference type="PANTHER" id="PTHR36206">
    <property type="entry name" value="ASPERCRYPTIN BIOSYNTHESIS CLUSTER-SPECIFIC TRANSCRIPTION REGULATOR ATNN-RELATED"/>
    <property type="match status" value="1"/>
</dbReference>
<reference evidence="7 8" key="1">
    <citation type="journal article" date="2016" name="PLoS Pathog.">
        <title>Biosynthesis of antibiotic leucinostatins in bio-control fungus Purpureocillium lilacinum and their inhibition on phytophthora revealed by genome mining.</title>
        <authorList>
            <person name="Wang G."/>
            <person name="Liu Z."/>
            <person name="Lin R."/>
            <person name="Li E."/>
            <person name="Mao Z."/>
            <person name="Ling J."/>
            <person name="Yang Y."/>
            <person name="Yin W.B."/>
            <person name="Xie B."/>
        </authorList>
    </citation>
    <scope>NUCLEOTIDE SEQUENCE [LARGE SCALE GENOMIC DNA]</scope>
    <source>
        <strain evidence="7">170</strain>
    </source>
</reference>
<keyword evidence="3" id="KW-0805">Transcription regulation</keyword>
<keyword evidence="2" id="KW-0862">Zinc</keyword>
<evidence type="ECO:0000313" key="8">
    <source>
        <dbReference type="Proteomes" id="UP000078397"/>
    </source>
</evidence>
<gene>
    <name evidence="7" type="ORF">VFPPC_13441</name>
</gene>
<dbReference type="Proteomes" id="UP000078397">
    <property type="component" value="Unassembled WGS sequence"/>
</dbReference>
<keyword evidence="8" id="KW-1185">Reference proteome</keyword>
<evidence type="ECO:0000256" key="1">
    <source>
        <dbReference type="ARBA" id="ARBA00022723"/>
    </source>
</evidence>
<keyword evidence="4" id="KW-0238">DNA-binding</keyword>
<proteinExistence type="predicted"/>
<organism evidence="7 8">
    <name type="scientific">Pochonia chlamydosporia 170</name>
    <dbReference type="NCBI Taxonomy" id="1380566"/>
    <lineage>
        <taxon>Eukaryota</taxon>
        <taxon>Fungi</taxon>
        <taxon>Dikarya</taxon>
        <taxon>Ascomycota</taxon>
        <taxon>Pezizomycotina</taxon>
        <taxon>Sordariomycetes</taxon>
        <taxon>Hypocreomycetidae</taxon>
        <taxon>Hypocreales</taxon>
        <taxon>Clavicipitaceae</taxon>
        <taxon>Pochonia</taxon>
    </lineage>
</organism>
<dbReference type="InterPro" id="IPR052360">
    <property type="entry name" value="Transcr_Regulatory_Proteins"/>
</dbReference>
<dbReference type="KEGG" id="pchm:VFPPC_13441"/>
<evidence type="ECO:0008006" key="9">
    <source>
        <dbReference type="Google" id="ProtNLM"/>
    </source>
</evidence>
<dbReference type="GO" id="GO:0046872">
    <property type="term" value="F:metal ion binding"/>
    <property type="evidence" value="ECO:0007669"/>
    <property type="project" value="UniProtKB-KW"/>
</dbReference>
<evidence type="ECO:0000256" key="4">
    <source>
        <dbReference type="ARBA" id="ARBA00023125"/>
    </source>
</evidence>
<evidence type="ECO:0000256" key="5">
    <source>
        <dbReference type="ARBA" id="ARBA00023163"/>
    </source>
</evidence>
<dbReference type="AlphaFoldDB" id="A0A179G0N4"/>
<evidence type="ECO:0000256" key="6">
    <source>
        <dbReference type="ARBA" id="ARBA00023242"/>
    </source>
</evidence>